<dbReference type="EMBL" id="JAEOAQ010000006">
    <property type="protein sequence ID" value="KAG5417986.1"/>
    <property type="molecule type" value="Genomic_DNA"/>
</dbReference>
<evidence type="ECO:0000256" key="3">
    <source>
        <dbReference type="ARBA" id="ARBA00022833"/>
    </source>
</evidence>
<comment type="caution">
    <text evidence="7">The sequence shown here is derived from an EMBL/GenBank/DDBJ whole genome shotgun (WGS) entry which is preliminary data.</text>
</comment>
<protein>
    <recommendedName>
        <fullName evidence="6">PHD-type domain-containing protein</fullName>
    </recommendedName>
</protein>
<evidence type="ECO:0000313" key="8">
    <source>
        <dbReference type="Proteomes" id="UP000669133"/>
    </source>
</evidence>
<evidence type="ECO:0000256" key="1">
    <source>
        <dbReference type="ARBA" id="ARBA00022723"/>
    </source>
</evidence>
<sequence>MVSRNKSRSHSAHSLNGSSTSSSVSTSTKNGSGSKKRKSTSPSESNGKRKSSRLAKLEKESTPKLAASPHLKKKGRTEVISDSEASSNSSFLDTKFTEPELAPPTPSYTGLPLEEFPSAKIKKESLWPPKLRRPKGKGHETRDVSLAPEIDEIRRIKTEQLYRSQLKTPATRDVTSESEIRTSISPTPRAKPTKLKLTLQTPKQTSKRTDKTTPKNALKKLKFTSPKKLPSTKLLAPNTKIKNGTLHEEDTHKNNDDFCFACGRPGMFICCESCPKSFHFTCCDPPIEEPPEDDWYCHECFAKRHPELIPNWKDIGIFGKLLNDLEVRNPKVFQLPKNLRDDTFIGVYTGENGDYADFTEKDDIPVSKCNGRQIPGFNRNEDLEIDSLHDESGNPYLCHKCGESGLNHRTLIRCDYCPLVYHIDCLAYPMFGPKTIGHKWRCPNHIKDLLPRGLLGMERPEELDIAMSLIMMHSDERYKNITFSKEKRDSI</sequence>
<dbReference type="CDD" id="cd15535">
    <property type="entry name" value="PHD1_Rco1"/>
    <property type="match status" value="1"/>
</dbReference>
<dbReference type="OrthoDB" id="5876363at2759"/>
<dbReference type="PANTHER" id="PTHR47636">
    <property type="entry name" value="TRANSCRIPTIONAL REGULATORY PROTEIN RCO1"/>
    <property type="match status" value="1"/>
</dbReference>
<evidence type="ECO:0000259" key="6">
    <source>
        <dbReference type="PROSITE" id="PS50016"/>
    </source>
</evidence>
<dbReference type="SUPFAM" id="SSF57903">
    <property type="entry name" value="FYVE/PHD zinc finger"/>
    <property type="match status" value="2"/>
</dbReference>
<reference evidence="7 8" key="1">
    <citation type="submission" date="2020-12" db="EMBL/GenBank/DDBJ databases">
        <title>Effect of drift, selection, and recombination on the evolution of hybrid genomes in Candida yeast pathogens.</title>
        <authorList>
            <person name="Mixao V."/>
            <person name="Ksiezopolska E."/>
            <person name="Saus E."/>
            <person name="Boekhout T."/>
            <person name="Gacser A."/>
            <person name="Gabaldon T."/>
        </authorList>
    </citation>
    <scope>NUCLEOTIDE SEQUENCE [LARGE SCALE GENOMIC DNA]</scope>
    <source>
        <strain evidence="7 8">BP57</strain>
    </source>
</reference>
<name>A0A8H7ZDJ7_9ASCO</name>
<keyword evidence="2 4" id="KW-0863">Zinc-finger</keyword>
<dbReference type="AlphaFoldDB" id="A0A8H7ZDJ7"/>
<dbReference type="Proteomes" id="UP000669133">
    <property type="component" value="Unassembled WGS sequence"/>
</dbReference>
<dbReference type="InterPro" id="IPR001965">
    <property type="entry name" value="Znf_PHD"/>
</dbReference>
<dbReference type="InterPro" id="IPR011011">
    <property type="entry name" value="Znf_FYVE_PHD"/>
</dbReference>
<dbReference type="GeneID" id="93652943"/>
<feature type="compositionally biased region" description="Polar residues" evidence="5">
    <location>
        <begin position="83"/>
        <end position="92"/>
    </location>
</feature>
<feature type="region of interest" description="Disordered" evidence="5">
    <location>
        <begin position="167"/>
        <end position="193"/>
    </location>
</feature>
<dbReference type="InterPro" id="IPR019787">
    <property type="entry name" value="Znf_PHD-finger"/>
</dbReference>
<feature type="region of interest" description="Disordered" evidence="5">
    <location>
        <begin position="1"/>
        <end position="112"/>
    </location>
</feature>
<accession>A0A8H7ZDJ7</accession>
<evidence type="ECO:0000313" key="7">
    <source>
        <dbReference type="EMBL" id="KAG5417986.1"/>
    </source>
</evidence>
<keyword evidence="3" id="KW-0862">Zinc</keyword>
<evidence type="ECO:0000256" key="2">
    <source>
        <dbReference type="ARBA" id="ARBA00022771"/>
    </source>
</evidence>
<dbReference type="InterPro" id="IPR013083">
    <property type="entry name" value="Znf_RING/FYVE/PHD"/>
</dbReference>
<dbReference type="GO" id="GO:0008270">
    <property type="term" value="F:zinc ion binding"/>
    <property type="evidence" value="ECO:0007669"/>
    <property type="project" value="UniProtKB-KW"/>
</dbReference>
<dbReference type="GO" id="GO:0032221">
    <property type="term" value="C:Rpd3S complex"/>
    <property type="evidence" value="ECO:0007669"/>
    <property type="project" value="TreeGrafter"/>
</dbReference>
<dbReference type="SMART" id="SM00249">
    <property type="entry name" value="PHD"/>
    <property type="match status" value="2"/>
</dbReference>
<dbReference type="PROSITE" id="PS50016">
    <property type="entry name" value="ZF_PHD_2"/>
    <property type="match status" value="1"/>
</dbReference>
<feature type="compositionally biased region" description="Low complexity" evidence="5">
    <location>
        <begin position="12"/>
        <end position="33"/>
    </location>
</feature>
<dbReference type="InterPro" id="IPR052819">
    <property type="entry name" value="Chromatin_regulatory_protein"/>
</dbReference>
<keyword evidence="1" id="KW-0479">Metal-binding</keyword>
<gene>
    <name evidence="7" type="ORF">I9W82_004314</name>
</gene>
<feature type="compositionally biased region" description="Basic residues" evidence="5">
    <location>
        <begin position="1"/>
        <end position="11"/>
    </location>
</feature>
<proteinExistence type="predicted"/>
<keyword evidence="8" id="KW-1185">Reference proteome</keyword>
<dbReference type="PROSITE" id="PS01359">
    <property type="entry name" value="ZF_PHD_1"/>
    <property type="match status" value="1"/>
</dbReference>
<dbReference type="RefSeq" id="XP_067547102.1">
    <property type="nucleotide sequence ID" value="XM_067693374.1"/>
</dbReference>
<feature type="domain" description="PHD-type" evidence="6">
    <location>
        <begin position="256"/>
        <end position="303"/>
    </location>
</feature>
<evidence type="ECO:0000256" key="4">
    <source>
        <dbReference type="PROSITE-ProRule" id="PRU00146"/>
    </source>
</evidence>
<dbReference type="Gene3D" id="3.30.40.10">
    <property type="entry name" value="Zinc/RING finger domain, C3HC4 (zinc finger)"/>
    <property type="match status" value="2"/>
</dbReference>
<dbReference type="PANTHER" id="PTHR47636:SF1">
    <property type="entry name" value="TRANSCRIPTIONAL REGULATORY PROTEIN RCO1"/>
    <property type="match status" value="1"/>
</dbReference>
<evidence type="ECO:0000256" key="5">
    <source>
        <dbReference type="SAM" id="MobiDB-lite"/>
    </source>
</evidence>
<dbReference type="GO" id="GO:0006357">
    <property type="term" value="P:regulation of transcription by RNA polymerase II"/>
    <property type="evidence" value="ECO:0007669"/>
    <property type="project" value="TreeGrafter"/>
</dbReference>
<dbReference type="Pfam" id="PF00628">
    <property type="entry name" value="PHD"/>
    <property type="match status" value="2"/>
</dbReference>
<organism evidence="7 8">
    <name type="scientific">Candida metapsilosis</name>
    <dbReference type="NCBI Taxonomy" id="273372"/>
    <lineage>
        <taxon>Eukaryota</taxon>
        <taxon>Fungi</taxon>
        <taxon>Dikarya</taxon>
        <taxon>Ascomycota</taxon>
        <taxon>Saccharomycotina</taxon>
        <taxon>Pichiomycetes</taxon>
        <taxon>Debaryomycetaceae</taxon>
        <taxon>Candida/Lodderomyces clade</taxon>
        <taxon>Candida</taxon>
    </lineage>
</organism>
<dbReference type="InterPro" id="IPR019786">
    <property type="entry name" value="Zinc_finger_PHD-type_CS"/>
</dbReference>